<dbReference type="EC" id="1.2.1.38" evidence="2"/>
<gene>
    <name evidence="2" type="primary">argC_23</name>
    <name evidence="2" type="ORF">SDC9_104695</name>
</gene>
<reference evidence="2" key="1">
    <citation type="submission" date="2019-08" db="EMBL/GenBank/DDBJ databases">
        <authorList>
            <person name="Kucharzyk K."/>
            <person name="Murdoch R.W."/>
            <person name="Higgins S."/>
            <person name="Loffler F."/>
        </authorList>
    </citation>
    <scope>NUCLEOTIDE SEQUENCE</scope>
</reference>
<dbReference type="Pfam" id="PF22698">
    <property type="entry name" value="Semialdhyde_dhC_1"/>
    <property type="match status" value="1"/>
</dbReference>
<dbReference type="SUPFAM" id="SSF55347">
    <property type="entry name" value="Glyceraldehyde-3-phosphate dehydrogenase-like, C-terminal domain"/>
    <property type="match status" value="1"/>
</dbReference>
<dbReference type="InterPro" id="IPR058924">
    <property type="entry name" value="AGPR_dimerisation_dom"/>
</dbReference>
<dbReference type="InterPro" id="IPR050085">
    <property type="entry name" value="AGPR"/>
</dbReference>
<organism evidence="2">
    <name type="scientific">bioreactor metagenome</name>
    <dbReference type="NCBI Taxonomy" id="1076179"/>
    <lineage>
        <taxon>unclassified sequences</taxon>
        <taxon>metagenomes</taxon>
        <taxon>ecological metagenomes</taxon>
    </lineage>
</organism>
<dbReference type="Gene3D" id="3.40.50.720">
    <property type="entry name" value="NAD(P)-binding Rossmann-like Domain"/>
    <property type="match status" value="1"/>
</dbReference>
<sequence>MIAQYESDYRDVLLQSPRLYALGQHHKHLAEMQHYSGLGTPPAFFPIVADYFNGMLTILSVFREQLAGGYGSKDIQELYRAKYTGPMIRYCEQMDEHGYLASGKLKDLDGMDISVSGNEDRITLLARFDNLGKGASGAAIQLMNILIGADPYAGLNLGQSGF</sequence>
<keyword evidence="2" id="KW-0560">Oxidoreductase</keyword>
<evidence type="ECO:0000259" key="1">
    <source>
        <dbReference type="Pfam" id="PF22698"/>
    </source>
</evidence>
<dbReference type="PANTHER" id="PTHR32338">
    <property type="entry name" value="N-ACETYL-GAMMA-GLUTAMYL-PHOSPHATE REDUCTASE, CHLOROPLASTIC-RELATED-RELATED"/>
    <property type="match status" value="1"/>
</dbReference>
<protein>
    <submittedName>
        <fullName evidence="2">N-acetyl-gamma-glutamyl-phosphate reductase</fullName>
        <ecNumber evidence="2">1.2.1.38</ecNumber>
    </submittedName>
</protein>
<accession>A0A645AZY6</accession>
<dbReference type="Gene3D" id="3.30.360.10">
    <property type="entry name" value="Dihydrodipicolinate Reductase, domain 2"/>
    <property type="match status" value="1"/>
</dbReference>
<dbReference type="AlphaFoldDB" id="A0A645AZY6"/>
<feature type="domain" description="N-acetyl-gamma-glutamyl-phosphate reductase dimerisation" evidence="1">
    <location>
        <begin position="15"/>
        <end position="130"/>
    </location>
</feature>
<comment type="caution">
    <text evidence="2">The sequence shown here is derived from an EMBL/GenBank/DDBJ whole genome shotgun (WGS) entry which is preliminary data.</text>
</comment>
<dbReference type="PANTHER" id="PTHR32338:SF10">
    <property type="entry name" value="N-ACETYL-GAMMA-GLUTAMYL-PHOSPHATE REDUCTASE, CHLOROPLASTIC-RELATED"/>
    <property type="match status" value="1"/>
</dbReference>
<name>A0A645AZY6_9ZZZZ</name>
<evidence type="ECO:0000313" key="2">
    <source>
        <dbReference type="EMBL" id="MPM57871.1"/>
    </source>
</evidence>
<dbReference type="EMBL" id="VSSQ01016487">
    <property type="protein sequence ID" value="MPM57871.1"/>
    <property type="molecule type" value="Genomic_DNA"/>
</dbReference>
<proteinExistence type="predicted"/>
<dbReference type="GO" id="GO:0003942">
    <property type="term" value="F:N-acetyl-gamma-glutamyl-phosphate reductase activity"/>
    <property type="evidence" value="ECO:0007669"/>
    <property type="project" value="UniProtKB-EC"/>
</dbReference>